<reference evidence="4" key="1">
    <citation type="journal article" date="2014" name="Int. J. Syst. Evol. Microbiol.">
        <title>Complete genome sequence of Corynebacterium casei LMG S-19264T (=DSM 44701T), isolated from a smear-ripened cheese.</title>
        <authorList>
            <consortium name="US DOE Joint Genome Institute (JGI-PGF)"/>
            <person name="Walter F."/>
            <person name="Albersmeier A."/>
            <person name="Kalinowski J."/>
            <person name="Ruckert C."/>
        </authorList>
    </citation>
    <scope>NUCLEOTIDE SEQUENCE</scope>
    <source>
        <strain evidence="4">JCM 4490</strain>
    </source>
</reference>
<evidence type="ECO:0000256" key="1">
    <source>
        <dbReference type="ARBA" id="ARBA00022801"/>
    </source>
</evidence>
<comment type="caution">
    <text evidence="4">The sequence shown here is derived from an EMBL/GenBank/DDBJ whole genome shotgun (WGS) entry which is preliminary data.</text>
</comment>
<dbReference type="PANTHER" id="PTHR43156">
    <property type="entry name" value="STAGE II SPORULATION PROTEIN E-RELATED"/>
    <property type="match status" value="1"/>
</dbReference>
<evidence type="ECO:0000256" key="2">
    <source>
        <dbReference type="SAM" id="MobiDB-lite"/>
    </source>
</evidence>
<dbReference type="InterPro" id="IPR036457">
    <property type="entry name" value="PPM-type-like_dom_sf"/>
</dbReference>
<dbReference type="GO" id="GO:0016791">
    <property type="term" value="F:phosphatase activity"/>
    <property type="evidence" value="ECO:0007669"/>
    <property type="project" value="TreeGrafter"/>
</dbReference>
<name>A0A918MS26_9ACTN</name>
<dbReference type="EMBL" id="BMUE01000007">
    <property type="protein sequence ID" value="GGW56609.1"/>
    <property type="molecule type" value="Genomic_DNA"/>
</dbReference>
<evidence type="ECO:0000313" key="5">
    <source>
        <dbReference type="Proteomes" id="UP000620224"/>
    </source>
</evidence>
<dbReference type="Pfam" id="PF07228">
    <property type="entry name" value="SpoIIE"/>
    <property type="match status" value="1"/>
</dbReference>
<dbReference type="InterPro" id="IPR001932">
    <property type="entry name" value="PPM-type_phosphatase-like_dom"/>
</dbReference>
<evidence type="ECO:0000313" key="4">
    <source>
        <dbReference type="EMBL" id="GGW56609.1"/>
    </source>
</evidence>
<gene>
    <name evidence="4" type="ORF">GCM10010503_37250</name>
</gene>
<protein>
    <recommendedName>
        <fullName evidence="3">PPM-type phosphatase domain-containing protein</fullName>
    </recommendedName>
</protein>
<feature type="compositionally biased region" description="Polar residues" evidence="2">
    <location>
        <begin position="107"/>
        <end position="118"/>
    </location>
</feature>
<accession>A0A918MS26</accession>
<sequence length="118" mass="12944">MDADHIGLGIGDVASHGLPEATVLAQLTAALRNIVPRCGTDPAAALDELNTFLGRYHLNRMATACYLVFDRRTGALTYARAGHPPPLLRWHQRLPRRRHLTTVRPRSATSATDRPTSP</sequence>
<proteinExistence type="predicted"/>
<dbReference type="Proteomes" id="UP000620224">
    <property type="component" value="Unassembled WGS sequence"/>
</dbReference>
<dbReference type="PANTHER" id="PTHR43156:SF2">
    <property type="entry name" value="STAGE II SPORULATION PROTEIN E"/>
    <property type="match status" value="1"/>
</dbReference>
<reference evidence="4" key="2">
    <citation type="submission" date="2020-09" db="EMBL/GenBank/DDBJ databases">
        <authorList>
            <person name="Sun Q."/>
            <person name="Ohkuma M."/>
        </authorList>
    </citation>
    <scope>NUCLEOTIDE SEQUENCE</scope>
    <source>
        <strain evidence="4">JCM 4490</strain>
    </source>
</reference>
<organism evidence="4 5">
    <name type="scientific">Streptomyces lucensis JCM 4490</name>
    <dbReference type="NCBI Taxonomy" id="1306176"/>
    <lineage>
        <taxon>Bacteria</taxon>
        <taxon>Bacillati</taxon>
        <taxon>Actinomycetota</taxon>
        <taxon>Actinomycetes</taxon>
        <taxon>Kitasatosporales</taxon>
        <taxon>Streptomycetaceae</taxon>
        <taxon>Streptomyces</taxon>
    </lineage>
</organism>
<dbReference type="RefSeq" id="WP_190016448.1">
    <property type="nucleotide sequence ID" value="NZ_BMUE01000007.1"/>
</dbReference>
<feature type="domain" description="PPM-type phosphatase" evidence="3">
    <location>
        <begin position="3"/>
        <end position="91"/>
    </location>
</feature>
<keyword evidence="5" id="KW-1185">Reference proteome</keyword>
<dbReference type="Gene3D" id="3.60.40.10">
    <property type="entry name" value="PPM-type phosphatase domain"/>
    <property type="match status" value="1"/>
</dbReference>
<keyword evidence="1" id="KW-0378">Hydrolase</keyword>
<dbReference type="AlphaFoldDB" id="A0A918MS26"/>
<dbReference type="InterPro" id="IPR052016">
    <property type="entry name" value="Bact_Sigma-Reg"/>
</dbReference>
<feature type="region of interest" description="Disordered" evidence="2">
    <location>
        <begin position="95"/>
        <end position="118"/>
    </location>
</feature>
<evidence type="ECO:0000259" key="3">
    <source>
        <dbReference type="Pfam" id="PF07228"/>
    </source>
</evidence>